<dbReference type="OrthoDB" id="1525027at2"/>
<dbReference type="PROSITE" id="PS51257">
    <property type="entry name" value="PROKAR_LIPOPROTEIN"/>
    <property type="match status" value="1"/>
</dbReference>
<dbReference type="RefSeq" id="WP_101073010.1">
    <property type="nucleotide sequence ID" value="NZ_PISP01000002.1"/>
</dbReference>
<accession>A0A2N0VH00</accession>
<evidence type="ECO:0000313" key="5">
    <source>
        <dbReference type="Proteomes" id="UP000233398"/>
    </source>
</evidence>
<dbReference type="EMBL" id="PISP01000002">
    <property type="protein sequence ID" value="PKD43469.1"/>
    <property type="molecule type" value="Genomic_DNA"/>
</dbReference>
<feature type="domain" description="Bacterial repeat" evidence="3">
    <location>
        <begin position="29"/>
        <end position="96"/>
    </location>
</feature>
<dbReference type="AlphaFoldDB" id="A0A2N0VH00"/>
<dbReference type="NCBIfam" id="TIGR02167">
    <property type="entry name" value="Liste_lipo_26"/>
    <property type="match status" value="1"/>
</dbReference>
<organism evidence="4 5">
    <name type="scientific">Rhodohalobacter barkolensis</name>
    <dbReference type="NCBI Taxonomy" id="2053187"/>
    <lineage>
        <taxon>Bacteria</taxon>
        <taxon>Pseudomonadati</taxon>
        <taxon>Balneolota</taxon>
        <taxon>Balneolia</taxon>
        <taxon>Balneolales</taxon>
        <taxon>Balneolaceae</taxon>
        <taxon>Rhodohalobacter</taxon>
    </lineage>
</organism>
<dbReference type="Proteomes" id="UP000233398">
    <property type="component" value="Unassembled WGS sequence"/>
</dbReference>
<sequence length="493" mass="55372">MRYSPLLLLASFFTFSSCSTESTPVYQLNTSAEPNEAGTVSPSNSEAEEGESIQITASANVGWVFDRWQGDHAGMSNPASISMNSDKNITALFVRKDYPLTISTVGEGEVEEQIVSQPKQTDYTYETVVELIPIPSDGWKFIEWKGDLVGGESPVQITIDGEKNVTAVFEPIAYLAKNGVTIMCPNANLGDIGIVNGVEYEVVSRERLWQKVEENADLTKICVSKIIRMSDLFKDNDFNQAIGNWDVSSVTNMSNMFRNSTFNQPIGNWDVSSVTRMDWMFHGSQFDQPIGNWNVSSVTRMDWMFDGSQFDQPIGDWDVSSVVSMFDMFNNSQFNHPIGNWDVSNVENMVRVFSFSVFNQPIGNWDVSSVTTMEAMFYDSNFNQPIENWDVGSVTNMYRMFFMSPFNHPIENWDVSSVADMDGMFSNSPFDQPIGNWNVSSVINMDYMFNSAVSFNQDISKWCVLNIDSEPQGFSDGSPLDESNKPIWGTCPN</sequence>
<proteinExistence type="predicted"/>
<feature type="domain" description="Bacterial repeat" evidence="3">
    <location>
        <begin position="98"/>
        <end position="172"/>
    </location>
</feature>
<dbReference type="InterPro" id="IPR011889">
    <property type="entry name" value="Liste_lipo_26"/>
</dbReference>
<dbReference type="Pfam" id="PF18998">
    <property type="entry name" value="Flg_new_2"/>
    <property type="match status" value="2"/>
</dbReference>
<protein>
    <recommendedName>
        <fullName evidence="3">Bacterial repeat domain-containing protein</fullName>
    </recommendedName>
</protein>
<keyword evidence="5" id="KW-1185">Reference proteome</keyword>
<gene>
    <name evidence="4" type="ORF">CWD77_07815</name>
</gene>
<name>A0A2N0VH00_9BACT</name>
<evidence type="ECO:0000313" key="4">
    <source>
        <dbReference type="EMBL" id="PKD43469.1"/>
    </source>
</evidence>
<feature type="signal peptide" evidence="2">
    <location>
        <begin position="1"/>
        <end position="19"/>
    </location>
</feature>
<dbReference type="InterPro" id="IPR044060">
    <property type="entry name" value="Bacterial_rp_domain"/>
</dbReference>
<keyword evidence="2" id="KW-0732">Signal</keyword>
<feature type="chain" id="PRO_5014949080" description="Bacterial repeat domain-containing protein" evidence="2">
    <location>
        <begin position="20"/>
        <end position="493"/>
    </location>
</feature>
<evidence type="ECO:0000256" key="1">
    <source>
        <dbReference type="SAM" id="MobiDB-lite"/>
    </source>
</evidence>
<evidence type="ECO:0000259" key="3">
    <source>
        <dbReference type="Pfam" id="PF18998"/>
    </source>
</evidence>
<comment type="caution">
    <text evidence="4">The sequence shown here is derived from an EMBL/GenBank/DDBJ whole genome shotgun (WGS) entry which is preliminary data.</text>
</comment>
<evidence type="ECO:0000256" key="2">
    <source>
        <dbReference type="SAM" id="SignalP"/>
    </source>
</evidence>
<dbReference type="InterPro" id="IPR005046">
    <property type="entry name" value="DUF285"/>
</dbReference>
<feature type="region of interest" description="Disordered" evidence="1">
    <location>
        <begin position="474"/>
        <end position="493"/>
    </location>
</feature>
<reference evidence="4 5" key="1">
    <citation type="submission" date="2017-11" db="EMBL/GenBank/DDBJ databases">
        <title>Rhodohalobacter 15182 sp. nov., isolated from a salt lake.</title>
        <authorList>
            <person name="Han S."/>
        </authorList>
    </citation>
    <scope>NUCLEOTIDE SEQUENCE [LARGE SCALE GENOMIC DNA]</scope>
    <source>
        <strain evidence="4 5">15182</strain>
    </source>
</reference>
<dbReference type="Pfam" id="PF03382">
    <property type="entry name" value="DUF285"/>
    <property type="match status" value="2"/>
</dbReference>